<dbReference type="Proteomes" id="UP000284046">
    <property type="component" value="Unassembled WGS sequence"/>
</dbReference>
<evidence type="ECO:0000313" key="1">
    <source>
        <dbReference type="EMBL" id="RGT59449.1"/>
    </source>
</evidence>
<dbReference type="EMBL" id="QRWZ01000017">
    <property type="protein sequence ID" value="RGT59449.1"/>
    <property type="molecule type" value="Genomic_DNA"/>
</dbReference>
<protein>
    <submittedName>
        <fullName evidence="1">Uncharacterized protein</fullName>
    </submittedName>
</protein>
<proteinExistence type="predicted"/>
<evidence type="ECO:0000313" key="2">
    <source>
        <dbReference type="Proteomes" id="UP000284046"/>
    </source>
</evidence>
<dbReference type="RefSeq" id="WP_118138905.1">
    <property type="nucleotide sequence ID" value="NZ_JAPAHZ010000001.1"/>
</dbReference>
<gene>
    <name evidence="1" type="ORF">DWX18_09425</name>
</gene>
<comment type="caution">
    <text evidence="1">The sequence shown here is derived from an EMBL/GenBank/DDBJ whole genome shotgun (WGS) entry which is preliminary data.</text>
</comment>
<name>A0A412PL55_STRAP</name>
<dbReference type="AlphaFoldDB" id="A0A412PL55"/>
<organism evidence="1 2">
    <name type="scientific">Streptococcus anginosus</name>
    <dbReference type="NCBI Taxonomy" id="1328"/>
    <lineage>
        <taxon>Bacteria</taxon>
        <taxon>Bacillati</taxon>
        <taxon>Bacillota</taxon>
        <taxon>Bacilli</taxon>
        <taxon>Lactobacillales</taxon>
        <taxon>Streptococcaceae</taxon>
        <taxon>Streptococcus</taxon>
        <taxon>Streptococcus anginosus group</taxon>
    </lineage>
</organism>
<accession>A0A412PL55</accession>
<sequence length="103" mass="12398">MNESSQSSRLPPLLSDEMAQLYIREQTNIIREEVRKELEAEKVPLNQKELMEKFGFDAKYLKKLLANGLKRRKQGRDWKYDLADVYEVLDYLKENFRGYQPRR</sequence>
<reference evidence="1 2" key="1">
    <citation type="submission" date="2018-08" db="EMBL/GenBank/DDBJ databases">
        <title>A genome reference for cultivated species of the human gut microbiota.</title>
        <authorList>
            <person name="Zou Y."/>
            <person name="Xue W."/>
            <person name="Luo G."/>
        </authorList>
    </citation>
    <scope>NUCLEOTIDE SEQUENCE [LARGE SCALE GENOMIC DNA]</scope>
    <source>
        <strain evidence="1 2">AF18-38</strain>
    </source>
</reference>